<dbReference type="SUPFAM" id="SSF53474">
    <property type="entry name" value="alpha/beta-Hydrolases"/>
    <property type="match status" value="1"/>
</dbReference>
<dbReference type="GO" id="GO:0080032">
    <property type="term" value="F:methyl jasmonate esterase activity"/>
    <property type="evidence" value="ECO:0007669"/>
    <property type="project" value="TreeGrafter"/>
</dbReference>
<dbReference type="InterPro" id="IPR045889">
    <property type="entry name" value="MES/HNL"/>
</dbReference>
<protein>
    <recommendedName>
        <fullName evidence="3">AB hydrolase-1 domain-containing protein</fullName>
    </recommendedName>
</protein>
<proteinExistence type="predicted"/>
<dbReference type="GO" id="GO:0009696">
    <property type="term" value="P:salicylic acid metabolic process"/>
    <property type="evidence" value="ECO:0007669"/>
    <property type="project" value="TreeGrafter"/>
</dbReference>
<dbReference type="InterPro" id="IPR000073">
    <property type="entry name" value="AB_hydrolase_1"/>
</dbReference>
<dbReference type="PANTHER" id="PTHR10992:SF872">
    <property type="entry name" value="METHYLESTERASE 11, CHLOROPLASTIC-RELATED"/>
    <property type="match status" value="1"/>
</dbReference>
<dbReference type="GO" id="GO:0080030">
    <property type="term" value="F:methyl indole-3-acetate esterase activity"/>
    <property type="evidence" value="ECO:0007669"/>
    <property type="project" value="TreeGrafter"/>
</dbReference>
<comment type="caution">
    <text evidence="4">The sequence shown here is derived from an EMBL/GenBank/DDBJ whole genome shotgun (WGS) entry which is preliminary data.</text>
</comment>
<dbReference type="GO" id="GO:0080031">
    <property type="term" value="F:methyl salicylate esterase activity"/>
    <property type="evidence" value="ECO:0007669"/>
    <property type="project" value="TreeGrafter"/>
</dbReference>
<accession>A0A8T0IHZ3</accession>
<evidence type="ECO:0000259" key="3">
    <source>
        <dbReference type="Pfam" id="PF12697"/>
    </source>
</evidence>
<reference evidence="4" key="1">
    <citation type="submission" date="2020-06" db="EMBL/GenBank/DDBJ databases">
        <title>WGS assembly of Ceratodon purpureus strain R40.</title>
        <authorList>
            <person name="Carey S.B."/>
            <person name="Jenkins J."/>
            <person name="Shu S."/>
            <person name="Lovell J.T."/>
            <person name="Sreedasyam A."/>
            <person name="Maumus F."/>
            <person name="Tiley G.P."/>
            <person name="Fernandez-Pozo N."/>
            <person name="Barry K."/>
            <person name="Chen C."/>
            <person name="Wang M."/>
            <person name="Lipzen A."/>
            <person name="Daum C."/>
            <person name="Saski C.A."/>
            <person name="Payton A.C."/>
            <person name="Mcbreen J.C."/>
            <person name="Conrad R.E."/>
            <person name="Kollar L.M."/>
            <person name="Olsson S."/>
            <person name="Huttunen S."/>
            <person name="Landis J.B."/>
            <person name="Wickett N.J."/>
            <person name="Johnson M.G."/>
            <person name="Rensing S.A."/>
            <person name="Grimwood J."/>
            <person name="Schmutz J."/>
            <person name="Mcdaniel S.F."/>
        </authorList>
    </citation>
    <scope>NUCLEOTIDE SEQUENCE</scope>
    <source>
        <strain evidence="4">R40</strain>
    </source>
</reference>
<dbReference type="Pfam" id="PF12697">
    <property type="entry name" value="Abhydrolase_6"/>
    <property type="match status" value="1"/>
</dbReference>
<evidence type="ECO:0000313" key="4">
    <source>
        <dbReference type="EMBL" id="KAG0582427.1"/>
    </source>
</evidence>
<keyword evidence="1" id="KW-0378">Hydrolase</keyword>
<name>A0A8T0IHZ3_CERPU</name>
<dbReference type="Proteomes" id="UP000822688">
    <property type="component" value="Chromosome 3"/>
</dbReference>
<dbReference type="OrthoDB" id="1263307at2759"/>
<feature type="domain" description="AB hydrolase-1" evidence="3">
    <location>
        <begin position="119"/>
        <end position="360"/>
    </location>
</feature>
<dbReference type="InterPro" id="IPR029058">
    <property type="entry name" value="AB_hydrolase_fold"/>
</dbReference>
<dbReference type="FunFam" id="3.40.50.1820:FF:000025">
    <property type="entry name" value="putative methylesterase 11, chloroplastic"/>
    <property type="match status" value="1"/>
</dbReference>
<dbReference type="AlphaFoldDB" id="A0A8T0IHZ3"/>
<feature type="region of interest" description="Disordered" evidence="2">
    <location>
        <begin position="1"/>
        <end position="27"/>
    </location>
</feature>
<evidence type="ECO:0000313" key="5">
    <source>
        <dbReference type="Proteomes" id="UP000822688"/>
    </source>
</evidence>
<keyword evidence="5" id="KW-1185">Reference proteome</keyword>
<sequence length="376" mass="42100">MGNQFTRIRLKKKQSDKKITQRPSPGILDEQSIKDQAMAMAKHELYIASLSSQSKMLQETVMEPPRHSYSGRGNYGGHDFTRSYSTQVRRDIDSLLDPVPSMHLRKDRYMDVSLESTHFVLVHGGGLGAWCWYKSIALLEDSGFKATAIDLMGSGIEPTDPNRITSLLQYCKPLLDVLKRLEATPGHEKVILVGHSIGGACISFAMECFPELISKAIFIAATMVSNNQSAFDILSKHQVQHPEALMAKAQVFIYGNGRRKPPTALTFDKSLTGDLFFNTCPAKDVALATHSMRPTPFAPALEKLVLTHMNYGTVKRYYISTTADQALPFPAQHAVLEENPPERVFTLRGSDHCPFFSKPQSLHRIFLEIARINEKY</sequence>
<gene>
    <name evidence="4" type="ORF">KC19_3G058800</name>
</gene>
<dbReference type="GO" id="GO:0009694">
    <property type="term" value="P:jasmonic acid metabolic process"/>
    <property type="evidence" value="ECO:0007669"/>
    <property type="project" value="TreeGrafter"/>
</dbReference>
<evidence type="ECO:0000256" key="2">
    <source>
        <dbReference type="SAM" id="MobiDB-lite"/>
    </source>
</evidence>
<organism evidence="4 5">
    <name type="scientific">Ceratodon purpureus</name>
    <name type="common">Fire moss</name>
    <name type="synonym">Dicranum purpureum</name>
    <dbReference type="NCBI Taxonomy" id="3225"/>
    <lineage>
        <taxon>Eukaryota</taxon>
        <taxon>Viridiplantae</taxon>
        <taxon>Streptophyta</taxon>
        <taxon>Embryophyta</taxon>
        <taxon>Bryophyta</taxon>
        <taxon>Bryophytina</taxon>
        <taxon>Bryopsida</taxon>
        <taxon>Dicranidae</taxon>
        <taxon>Pseudoditrichales</taxon>
        <taxon>Ditrichaceae</taxon>
        <taxon>Ceratodon</taxon>
    </lineage>
</organism>
<dbReference type="Gene3D" id="3.40.50.1820">
    <property type="entry name" value="alpha/beta hydrolase"/>
    <property type="match status" value="1"/>
</dbReference>
<evidence type="ECO:0000256" key="1">
    <source>
        <dbReference type="ARBA" id="ARBA00022801"/>
    </source>
</evidence>
<dbReference type="EMBL" id="CM026423">
    <property type="protein sequence ID" value="KAG0582427.1"/>
    <property type="molecule type" value="Genomic_DNA"/>
</dbReference>
<dbReference type="PANTHER" id="PTHR10992">
    <property type="entry name" value="METHYLESTERASE FAMILY MEMBER"/>
    <property type="match status" value="1"/>
</dbReference>